<gene>
    <name evidence="1" type="ORF">FRX31_008053</name>
</gene>
<comment type="caution">
    <text evidence="1">The sequence shown here is derived from an EMBL/GenBank/DDBJ whole genome shotgun (WGS) entry which is preliminary data.</text>
</comment>
<dbReference type="AlphaFoldDB" id="A0A7J6X0V6"/>
<dbReference type="EMBL" id="JABWDY010008212">
    <property type="protein sequence ID" value="KAF5202360.1"/>
    <property type="molecule type" value="Genomic_DNA"/>
</dbReference>
<name>A0A7J6X0V6_THATH</name>
<sequence>MPNRHIPLWDRGKQRALTENTFEKHIGPLLLDTGLLESTPGLEQGILSFQFRGKKKKGLTASSFSSPRATYRTLLPIPEKNTQLINLPSIPFLRIKVRALQINPISCKRLEKLARGGASYVWRGLLSRPLEDEAQVKAEVQEKESRSVQQSMAKWNLGVSRATRDGIRKIGRLDQRERR</sequence>
<reference evidence="1 2" key="1">
    <citation type="submission" date="2020-06" db="EMBL/GenBank/DDBJ databases">
        <title>Transcriptomic and genomic resources for Thalictrum thalictroides and T. hernandezii: Facilitating candidate gene discovery in an emerging model plant lineage.</title>
        <authorList>
            <person name="Arias T."/>
            <person name="Riano-Pachon D.M."/>
            <person name="Di Stilio V.S."/>
        </authorList>
    </citation>
    <scope>NUCLEOTIDE SEQUENCE [LARGE SCALE GENOMIC DNA]</scope>
    <source>
        <strain evidence="2">cv. WT478/WT964</strain>
        <tissue evidence="1">Leaves</tissue>
    </source>
</reference>
<protein>
    <submittedName>
        <fullName evidence="1">Uncharacterized protein</fullName>
    </submittedName>
</protein>
<dbReference type="Proteomes" id="UP000554482">
    <property type="component" value="Unassembled WGS sequence"/>
</dbReference>
<accession>A0A7J6X0V6</accession>
<evidence type="ECO:0000313" key="1">
    <source>
        <dbReference type="EMBL" id="KAF5202360.1"/>
    </source>
</evidence>
<keyword evidence="2" id="KW-1185">Reference proteome</keyword>
<organism evidence="1 2">
    <name type="scientific">Thalictrum thalictroides</name>
    <name type="common">Rue-anemone</name>
    <name type="synonym">Anemone thalictroides</name>
    <dbReference type="NCBI Taxonomy" id="46969"/>
    <lineage>
        <taxon>Eukaryota</taxon>
        <taxon>Viridiplantae</taxon>
        <taxon>Streptophyta</taxon>
        <taxon>Embryophyta</taxon>
        <taxon>Tracheophyta</taxon>
        <taxon>Spermatophyta</taxon>
        <taxon>Magnoliopsida</taxon>
        <taxon>Ranunculales</taxon>
        <taxon>Ranunculaceae</taxon>
        <taxon>Thalictroideae</taxon>
        <taxon>Thalictrum</taxon>
    </lineage>
</organism>
<dbReference type="OrthoDB" id="25129at2759"/>
<evidence type="ECO:0000313" key="2">
    <source>
        <dbReference type="Proteomes" id="UP000554482"/>
    </source>
</evidence>
<proteinExistence type="predicted"/>